<accession>A0A1G6KDZ1</accession>
<gene>
    <name evidence="9" type="ORF">SAMN05421749_10420</name>
</gene>
<evidence type="ECO:0000256" key="6">
    <source>
        <dbReference type="ARBA" id="ARBA00022989"/>
    </source>
</evidence>
<feature type="transmembrane region" description="Helical" evidence="8">
    <location>
        <begin position="168"/>
        <end position="189"/>
    </location>
</feature>
<evidence type="ECO:0000256" key="4">
    <source>
        <dbReference type="ARBA" id="ARBA00022475"/>
    </source>
</evidence>
<feature type="transmembrane region" description="Helical" evidence="8">
    <location>
        <begin position="224"/>
        <end position="245"/>
    </location>
</feature>
<dbReference type="Proteomes" id="UP000242317">
    <property type="component" value="Unassembled WGS sequence"/>
</dbReference>
<evidence type="ECO:0000256" key="1">
    <source>
        <dbReference type="ARBA" id="ARBA00004651"/>
    </source>
</evidence>
<organism evidence="9 10">
    <name type="scientific">Acinetobacter marinus</name>
    <dbReference type="NCBI Taxonomy" id="281375"/>
    <lineage>
        <taxon>Bacteria</taxon>
        <taxon>Pseudomonadati</taxon>
        <taxon>Pseudomonadota</taxon>
        <taxon>Gammaproteobacteria</taxon>
        <taxon>Moraxellales</taxon>
        <taxon>Moraxellaceae</taxon>
        <taxon>Acinetobacter</taxon>
    </lineage>
</organism>
<keyword evidence="6 8" id="KW-1133">Transmembrane helix</keyword>
<dbReference type="PANTHER" id="PTHR30269:SF32">
    <property type="entry name" value="MEMBRANE TRANSPORTER PROTEIN-RELATED"/>
    <property type="match status" value="1"/>
</dbReference>
<dbReference type="GO" id="GO:0005886">
    <property type="term" value="C:plasma membrane"/>
    <property type="evidence" value="ECO:0007669"/>
    <property type="project" value="UniProtKB-SubCell"/>
</dbReference>
<evidence type="ECO:0000256" key="2">
    <source>
        <dbReference type="ARBA" id="ARBA00009142"/>
    </source>
</evidence>
<keyword evidence="7 8" id="KW-0472">Membrane</keyword>
<dbReference type="EMBL" id="FMYK01000004">
    <property type="protein sequence ID" value="SDC29051.1"/>
    <property type="molecule type" value="Genomic_DNA"/>
</dbReference>
<evidence type="ECO:0000256" key="3">
    <source>
        <dbReference type="ARBA" id="ARBA00022448"/>
    </source>
</evidence>
<evidence type="ECO:0000256" key="7">
    <source>
        <dbReference type="ARBA" id="ARBA00023136"/>
    </source>
</evidence>
<dbReference type="Pfam" id="PF01925">
    <property type="entry name" value="TauE"/>
    <property type="match status" value="1"/>
</dbReference>
<feature type="transmembrane region" description="Helical" evidence="8">
    <location>
        <begin position="45"/>
        <end position="62"/>
    </location>
</feature>
<comment type="subcellular location">
    <subcellularLocation>
        <location evidence="1 8">Cell membrane</location>
        <topology evidence="1 8">Multi-pass membrane protein</topology>
    </subcellularLocation>
</comment>
<protein>
    <recommendedName>
        <fullName evidence="8">Probable membrane transporter protein</fullName>
    </recommendedName>
</protein>
<feature type="transmembrane region" description="Helical" evidence="8">
    <location>
        <begin position="195"/>
        <end position="212"/>
    </location>
</feature>
<name>A0A1G6KDZ1_9GAMM</name>
<feature type="transmembrane region" description="Helical" evidence="8">
    <location>
        <begin position="132"/>
        <end position="156"/>
    </location>
</feature>
<comment type="similarity">
    <text evidence="2 8">Belongs to the 4-toluene sulfonate uptake permease (TSUP) (TC 2.A.102) family.</text>
</comment>
<proteinExistence type="inferred from homology"/>
<keyword evidence="4 8" id="KW-1003">Cell membrane</keyword>
<keyword evidence="3" id="KW-0813">Transport</keyword>
<feature type="transmembrane region" description="Helical" evidence="8">
    <location>
        <begin position="74"/>
        <end position="95"/>
    </location>
</feature>
<keyword evidence="5 8" id="KW-0812">Transmembrane</keyword>
<dbReference type="InterPro" id="IPR002781">
    <property type="entry name" value="TM_pro_TauE-like"/>
</dbReference>
<evidence type="ECO:0000313" key="10">
    <source>
        <dbReference type="Proteomes" id="UP000242317"/>
    </source>
</evidence>
<dbReference type="OrthoDB" id="6656470at2"/>
<dbReference type="AlphaFoldDB" id="A0A1G6KDZ1"/>
<reference evidence="10" key="1">
    <citation type="submission" date="2016-09" db="EMBL/GenBank/DDBJ databases">
        <authorList>
            <person name="Varghese N."/>
            <person name="Submissions S."/>
        </authorList>
    </citation>
    <scope>NUCLEOTIDE SEQUENCE [LARGE SCALE GENOMIC DNA]</scope>
    <source>
        <strain evidence="10">ANC 3699</strain>
    </source>
</reference>
<dbReference type="RefSeq" id="WP_092618820.1">
    <property type="nucleotide sequence ID" value="NZ_FMYK01000004.1"/>
</dbReference>
<keyword evidence="10" id="KW-1185">Reference proteome</keyword>
<dbReference type="PANTHER" id="PTHR30269">
    <property type="entry name" value="TRANSMEMBRANE PROTEIN YFCA"/>
    <property type="match status" value="1"/>
</dbReference>
<evidence type="ECO:0000256" key="8">
    <source>
        <dbReference type="RuleBase" id="RU363041"/>
    </source>
</evidence>
<dbReference type="InterPro" id="IPR052017">
    <property type="entry name" value="TSUP"/>
</dbReference>
<evidence type="ECO:0000256" key="5">
    <source>
        <dbReference type="ARBA" id="ARBA00022692"/>
    </source>
</evidence>
<sequence>MHKTELLLLVLSALAALLHGISGFGFPMMSTAALAMFYPLKYAIALVAIPCIILNISLLRAGASHPFSYYLKRYAGLIISSLVGSFIGVSLLLYVSEAYLKLLMGTVILLYIADQFRATPIQLSHSMRNMTLFGGLAGIIGGATNAMAPFLMMYLLSTKHQKNDVVIISNMSFLASKLVQLTMLAPIILTFKTTQIYLLICITISALIFVYLGSKIRNKMSQSAFNAVIFTALGLLGINAIWQGFHLL</sequence>
<evidence type="ECO:0000313" key="9">
    <source>
        <dbReference type="EMBL" id="SDC29051.1"/>
    </source>
</evidence>